<proteinExistence type="predicted"/>
<dbReference type="Gene3D" id="3.40.50.1820">
    <property type="entry name" value="alpha/beta hydrolase"/>
    <property type="match status" value="1"/>
</dbReference>
<dbReference type="AlphaFoldDB" id="A0A849HIS0"/>
<sequence length="288" mass="30637">MAAALLPGLERRSPAVAGRLAEWLWFRTPPTAPATHRAAETPPGGEPFELPWGGGALRGRVYGSWGDPTAYLVHGWGGWWQQLGAHVTSLHRAGLCVVAFDAPAHGGSGRGRHGRRSTDVVEMADALAAVVREFGHPTVVVAHSLGALAAVRALELGVRPEAYAFLAPALEAAPLERRFAAALALGPRSAAELTRRGERRTGVALGEVDAVSIASRQRSLPALLLVHDRGDREVPMKGSVELSSAWHDARLMLTDGLGHRRLLRDPAVVERVTAHAVTAAATVRRSSR</sequence>
<dbReference type="EMBL" id="JABEPQ010000002">
    <property type="protein sequence ID" value="NNM46474.1"/>
    <property type="molecule type" value="Genomic_DNA"/>
</dbReference>
<name>A0A849HIS0_9MICO</name>
<keyword evidence="3" id="KW-1185">Reference proteome</keyword>
<protein>
    <submittedName>
        <fullName evidence="2">Alpha/beta hydrolase</fullName>
    </submittedName>
</protein>
<evidence type="ECO:0000313" key="2">
    <source>
        <dbReference type="EMBL" id="NNM46474.1"/>
    </source>
</evidence>
<organism evidence="2 3">
    <name type="scientific">Knoellia koreensis</name>
    <dbReference type="NCBI Taxonomy" id="2730921"/>
    <lineage>
        <taxon>Bacteria</taxon>
        <taxon>Bacillati</taxon>
        <taxon>Actinomycetota</taxon>
        <taxon>Actinomycetes</taxon>
        <taxon>Micrococcales</taxon>
        <taxon>Intrasporangiaceae</taxon>
        <taxon>Knoellia</taxon>
    </lineage>
</organism>
<dbReference type="SUPFAM" id="SSF53474">
    <property type="entry name" value="alpha/beta-Hydrolases"/>
    <property type="match status" value="1"/>
</dbReference>
<feature type="domain" description="AB hydrolase-1" evidence="1">
    <location>
        <begin position="72"/>
        <end position="269"/>
    </location>
</feature>
<dbReference type="InterPro" id="IPR029058">
    <property type="entry name" value="AB_hydrolase_fold"/>
</dbReference>
<dbReference type="Proteomes" id="UP000588586">
    <property type="component" value="Unassembled WGS sequence"/>
</dbReference>
<evidence type="ECO:0000259" key="1">
    <source>
        <dbReference type="Pfam" id="PF12697"/>
    </source>
</evidence>
<dbReference type="RefSeq" id="WP_171243577.1">
    <property type="nucleotide sequence ID" value="NZ_JABEPQ010000002.1"/>
</dbReference>
<reference evidence="2 3" key="1">
    <citation type="submission" date="2020-04" db="EMBL/GenBank/DDBJ databases">
        <title>Knoellia sp. isolate from air conditioner.</title>
        <authorList>
            <person name="Chea S."/>
            <person name="Kim D.-U."/>
        </authorList>
    </citation>
    <scope>NUCLEOTIDE SEQUENCE [LARGE SCALE GENOMIC DNA]</scope>
    <source>
        <strain evidence="2 3">DB2414S</strain>
    </source>
</reference>
<keyword evidence="2" id="KW-0378">Hydrolase</keyword>
<dbReference type="Pfam" id="PF12697">
    <property type="entry name" value="Abhydrolase_6"/>
    <property type="match status" value="1"/>
</dbReference>
<dbReference type="InterPro" id="IPR000073">
    <property type="entry name" value="AB_hydrolase_1"/>
</dbReference>
<gene>
    <name evidence="2" type="ORF">HJG52_10705</name>
</gene>
<dbReference type="GO" id="GO:0016787">
    <property type="term" value="F:hydrolase activity"/>
    <property type="evidence" value="ECO:0007669"/>
    <property type="project" value="UniProtKB-KW"/>
</dbReference>
<comment type="caution">
    <text evidence="2">The sequence shown here is derived from an EMBL/GenBank/DDBJ whole genome shotgun (WGS) entry which is preliminary data.</text>
</comment>
<evidence type="ECO:0000313" key="3">
    <source>
        <dbReference type="Proteomes" id="UP000588586"/>
    </source>
</evidence>
<accession>A0A849HIS0</accession>